<evidence type="ECO:0000256" key="6">
    <source>
        <dbReference type="PROSITE-ProRule" id="PRU00283"/>
    </source>
</evidence>
<dbReference type="SUPFAM" id="SSF52540">
    <property type="entry name" value="P-loop containing nucleoside triphosphate hydrolases"/>
    <property type="match status" value="1"/>
</dbReference>
<dbReference type="GO" id="GO:0007018">
    <property type="term" value="P:microtubule-based movement"/>
    <property type="evidence" value="ECO:0007669"/>
    <property type="project" value="InterPro"/>
</dbReference>
<dbReference type="VEuPathDB" id="TriTrypDB:BSAL_17660"/>
<dbReference type="GO" id="GO:0008017">
    <property type="term" value="F:microtubule binding"/>
    <property type="evidence" value="ECO:0007669"/>
    <property type="project" value="InterPro"/>
</dbReference>
<keyword evidence="11" id="KW-1185">Reference proteome</keyword>
<dbReference type="GO" id="GO:0005524">
    <property type="term" value="F:ATP binding"/>
    <property type="evidence" value="ECO:0007669"/>
    <property type="project" value="UniProtKB-UniRule"/>
</dbReference>
<feature type="compositionally biased region" description="Polar residues" evidence="8">
    <location>
        <begin position="791"/>
        <end position="807"/>
    </location>
</feature>
<dbReference type="OrthoDB" id="3176171at2759"/>
<dbReference type="PANTHER" id="PTHR47969:SF15">
    <property type="entry name" value="CHROMOSOME-ASSOCIATED KINESIN KIF4A-RELATED"/>
    <property type="match status" value="1"/>
</dbReference>
<keyword evidence="4 6" id="KW-0067">ATP-binding</keyword>
<evidence type="ECO:0000256" key="2">
    <source>
        <dbReference type="ARBA" id="ARBA00022490"/>
    </source>
</evidence>
<feature type="binding site" evidence="6">
    <location>
        <begin position="93"/>
        <end position="100"/>
    </location>
    <ligand>
        <name>ATP</name>
        <dbReference type="ChEBI" id="CHEBI:30616"/>
    </ligand>
</feature>
<keyword evidence="2" id="KW-0963">Cytoplasm</keyword>
<evidence type="ECO:0000256" key="5">
    <source>
        <dbReference type="ARBA" id="ARBA00023054"/>
    </source>
</evidence>
<name>A0A0S4JFN9_BODSA</name>
<evidence type="ECO:0000313" key="11">
    <source>
        <dbReference type="Proteomes" id="UP000051952"/>
    </source>
</evidence>
<dbReference type="Gene3D" id="3.40.850.10">
    <property type="entry name" value="Kinesin motor domain"/>
    <property type="match status" value="1"/>
</dbReference>
<dbReference type="OMA" id="EMRLHTP"/>
<keyword evidence="6" id="KW-0505">Motor protein</keyword>
<dbReference type="PRINTS" id="PR00380">
    <property type="entry name" value="KINESINHEAVY"/>
</dbReference>
<dbReference type="InterPro" id="IPR036961">
    <property type="entry name" value="Kinesin_motor_dom_sf"/>
</dbReference>
<gene>
    <name evidence="10" type="ORF">BSAL_17660</name>
</gene>
<dbReference type="SMART" id="SM00129">
    <property type="entry name" value="KISc"/>
    <property type="match status" value="1"/>
</dbReference>
<evidence type="ECO:0000259" key="9">
    <source>
        <dbReference type="PROSITE" id="PS50067"/>
    </source>
</evidence>
<evidence type="ECO:0000256" key="1">
    <source>
        <dbReference type="ARBA" id="ARBA00004496"/>
    </source>
</evidence>
<feature type="compositionally biased region" description="Polar residues" evidence="8">
    <location>
        <begin position="818"/>
        <end position="830"/>
    </location>
</feature>
<evidence type="ECO:0000256" key="3">
    <source>
        <dbReference type="ARBA" id="ARBA00022741"/>
    </source>
</evidence>
<dbReference type="SUPFAM" id="SSF57997">
    <property type="entry name" value="Tropomyosin"/>
    <property type="match status" value="1"/>
</dbReference>
<comment type="similarity">
    <text evidence="6">Belongs to the TRAFAC class myosin-kinesin ATPase superfamily. Kinesin family.</text>
</comment>
<evidence type="ECO:0000256" key="4">
    <source>
        <dbReference type="ARBA" id="ARBA00022840"/>
    </source>
</evidence>
<dbReference type="Pfam" id="PF00225">
    <property type="entry name" value="Kinesin"/>
    <property type="match status" value="1"/>
</dbReference>
<dbReference type="GO" id="GO:0005875">
    <property type="term" value="C:microtubule associated complex"/>
    <property type="evidence" value="ECO:0007669"/>
    <property type="project" value="TreeGrafter"/>
</dbReference>
<protein>
    <submittedName>
        <fullName evidence="10">Kinesin K39, putative</fullName>
    </submittedName>
</protein>
<feature type="region of interest" description="Disordered" evidence="8">
    <location>
        <begin position="783"/>
        <end position="857"/>
    </location>
</feature>
<keyword evidence="5 7" id="KW-0175">Coiled coil</keyword>
<sequence length="857" mass="97071">TRMRLKLRCSNSLENQQLRVPLRDTTARCLRMGRRAAEREAFQFDHALWSVPDSQVMFHDNAYATQAQVFELTGKPAVESALEGYHCTLFAYGQTGSGKTYTMLGHEGDEGIAPRLVRHLFASIEESKRVNASERVQFSVELSFLEIYNERVKDLLSIAERGHGRSNQTDTGYAECRVRFHPERGTYVEGLMRLAISDEAHCLAAIKAGMLHRATTSTLMNDTSSRSHAIFQVCLSQKSPLKGTTCVSIMNIVDLAGSERIKLSGATGSALLEARNINLSLSTLRRVIDVLIDNSKLKKGQRPLVPPYRQSLLTWVLSDSLGGNSKTMMIVAVSPYGGNVEDTLSTLRYGLKAKAIVCNARVNEEKTAAVVNMLRTQMDDLRRQLEAKADADQAEQERLETELKQKETEFFTLQDESRRLDDLKKQYEAELHRKADELHKAHEQMEALQNVEVEREEREKELQAARELQEQTSRLLREQEDERKKADAELAAVILRRKSLQRHHDRAAEEEARAKLAAEQARLRQFVSAFQNAFLLGKQRSGLEELQEEHTVLTDRLSRLQDDLGNREQQLSAMQDDRSLLQRKVDLLEKRCEAMQRDLEEVLMTKNEKLADLQRQKEESEAELGRVRTESFEKRLQAVRMKQEMEEEQRDANRRYEELQQRLIVVKEELTEKQAVLEATNARHANLTQKLASLDNSSEEMKARVEEAERENAKKQATLDALQLRRSELIKRREELRDALDKKKSSLRTTQDQLSEVAAEAAAIKKNHAELRQYVSAKFFPTADGSKLKAASQTPSKSLMSPSTTTPMRAHRVGGATPRSNSRPATTTPLRSVVRGGPQGWSATPKGRAPSHGSSHS</sequence>
<feature type="coiled-coil region" evidence="7">
    <location>
        <begin position="371"/>
        <end position="767"/>
    </location>
</feature>
<evidence type="ECO:0000313" key="10">
    <source>
        <dbReference type="EMBL" id="CUG88863.1"/>
    </source>
</evidence>
<accession>A0A0S4JFN9</accession>
<feature type="non-terminal residue" evidence="10">
    <location>
        <position position="1"/>
    </location>
</feature>
<dbReference type="InterPro" id="IPR001752">
    <property type="entry name" value="Kinesin_motor_dom"/>
</dbReference>
<dbReference type="PANTHER" id="PTHR47969">
    <property type="entry name" value="CHROMOSOME-ASSOCIATED KINESIN KIF4A-RELATED"/>
    <property type="match status" value="1"/>
</dbReference>
<feature type="domain" description="Kinesin motor" evidence="9">
    <location>
        <begin position="1"/>
        <end position="356"/>
    </location>
</feature>
<dbReference type="AlphaFoldDB" id="A0A0S4JFN9"/>
<dbReference type="GO" id="GO:0007052">
    <property type="term" value="P:mitotic spindle organization"/>
    <property type="evidence" value="ECO:0007669"/>
    <property type="project" value="TreeGrafter"/>
</dbReference>
<reference evidence="11" key="1">
    <citation type="submission" date="2015-09" db="EMBL/GenBank/DDBJ databases">
        <authorList>
            <consortium name="Pathogen Informatics"/>
        </authorList>
    </citation>
    <scope>NUCLEOTIDE SEQUENCE [LARGE SCALE GENOMIC DNA]</scope>
    <source>
        <strain evidence="11">Lake Konstanz</strain>
    </source>
</reference>
<dbReference type="GO" id="GO:0005737">
    <property type="term" value="C:cytoplasm"/>
    <property type="evidence" value="ECO:0007669"/>
    <property type="project" value="UniProtKB-SubCell"/>
</dbReference>
<evidence type="ECO:0000256" key="7">
    <source>
        <dbReference type="SAM" id="Coils"/>
    </source>
</evidence>
<dbReference type="EMBL" id="CYKH01001679">
    <property type="protein sequence ID" value="CUG88863.1"/>
    <property type="molecule type" value="Genomic_DNA"/>
</dbReference>
<proteinExistence type="inferred from homology"/>
<dbReference type="GO" id="GO:0051231">
    <property type="term" value="P:spindle elongation"/>
    <property type="evidence" value="ECO:0007669"/>
    <property type="project" value="TreeGrafter"/>
</dbReference>
<dbReference type="InterPro" id="IPR027417">
    <property type="entry name" value="P-loop_NTPase"/>
</dbReference>
<dbReference type="PROSITE" id="PS50067">
    <property type="entry name" value="KINESIN_MOTOR_2"/>
    <property type="match status" value="1"/>
</dbReference>
<organism evidence="10 11">
    <name type="scientific">Bodo saltans</name>
    <name type="common">Flagellated protozoan</name>
    <dbReference type="NCBI Taxonomy" id="75058"/>
    <lineage>
        <taxon>Eukaryota</taxon>
        <taxon>Discoba</taxon>
        <taxon>Euglenozoa</taxon>
        <taxon>Kinetoplastea</taxon>
        <taxon>Metakinetoplastina</taxon>
        <taxon>Eubodonida</taxon>
        <taxon>Bodonidae</taxon>
        <taxon>Bodo</taxon>
    </lineage>
</organism>
<comment type="subcellular location">
    <subcellularLocation>
        <location evidence="1">Cytoplasm</location>
    </subcellularLocation>
</comment>
<evidence type="ECO:0000256" key="8">
    <source>
        <dbReference type="SAM" id="MobiDB-lite"/>
    </source>
</evidence>
<dbReference type="Proteomes" id="UP000051952">
    <property type="component" value="Unassembled WGS sequence"/>
</dbReference>
<keyword evidence="3 6" id="KW-0547">Nucleotide-binding</keyword>
<dbReference type="GO" id="GO:0003777">
    <property type="term" value="F:microtubule motor activity"/>
    <property type="evidence" value="ECO:0007669"/>
    <property type="project" value="InterPro"/>
</dbReference>
<dbReference type="InterPro" id="IPR027640">
    <property type="entry name" value="Kinesin-like_fam"/>
</dbReference>